<keyword evidence="2" id="KW-1185">Reference proteome</keyword>
<reference evidence="1 2" key="1">
    <citation type="submission" date="2018-10" db="EMBL/GenBank/DDBJ databases">
        <title>Cohnella sp. M2MS4P-1, whole genome shotgun sequence.</title>
        <authorList>
            <person name="Tuo L."/>
        </authorList>
    </citation>
    <scope>NUCLEOTIDE SEQUENCE [LARGE SCALE GENOMIC DNA]</scope>
    <source>
        <strain evidence="1 2">M2MS4P-1</strain>
    </source>
</reference>
<name>A0A494YCI8_9BACL</name>
<evidence type="ECO:0000313" key="2">
    <source>
        <dbReference type="Proteomes" id="UP000282076"/>
    </source>
</evidence>
<comment type="caution">
    <text evidence="1">The sequence shown here is derived from an EMBL/GenBank/DDBJ whole genome shotgun (WGS) entry which is preliminary data.</text>
</comment>
<dbReference type="RefSeq" id="WP_120973689.1">
    <property type="nucleotide sequence ID" value="NZ_RBZM01000001.1"/>
</dbReference>
<sequence length="208" mass="24269">MIRILSQEFENQEQRITELFNYHSDKKTVIHVYAEVSQFYDVVGRVTEGTYDLDDNTIKIYTPLNLSSPSVRSEYVFQLIHEFVHSVIQQINSKIGQVKWLDEGTAYYASGQLEAELKSPTRHPVFPDFEQVASPSFFDVFNQSAYFYSGTIVKFITDKYGQESLNKVIRNPDHFEELLNVSFQTFYEEWKAWSNHSLMSIVKENFSG</sequence>
<dbReference type="Proteomes" id="UP000282076">
    <property type="component" value="Unassembled WGS sequence"/>
</dbReference>
<proteinExistence type="predicted"/>
<accession>A0A494YCI8</accession>
<protein>
    <recommendedName>
        <fullName evidence="3">Peptidase MA-like domain-containing protein</fullName>
    </recommendedName>
</protein>
<dbReference type="EMBL" id="RBZM01000001">
    <property type="protein sequence ID" value="RKP58001.1"/>
    <property type="molecule type" value="Genomic_DNA"/>
</dbReference>
<organism evidence="1 2">
    <name type="scientific">Cohnella endophytica</name>
    <dbReference type="NCBI Taxonomy" id="2419778"/>
    <lineage>
        <taxon>Bacteria</taxon>
        <taxon>Bacillati</taxon>
        <taxon>Bacillota</taxon>
        <taxon>Bacilli</taxon>
        <taxon>Bacillales</taxon>
        <taxon>Paenibacillaceae</taxon>
        <taxon>Cohnella</taxon>
    </lineage>
</organism>
<evidence type="ECO:0000313" key="1">
    <source>
        <dbReference type="EMBL" id="RKP58001.1"/>
    </source>
</evidence>
<dbReference type="AlphaFoldDB" id="A0A494YCI8"/>
<gene>
    <name evidence="1" type="ORF">D7Z26_00365</name>
</gene>
<dbReference type="OrthoDB" id="3472490at2"/>
<evidence type="ECO:0008006" key="3">
    <source>
        <dbReference type="Google" id="ProtNLM"/>
    </source>
</evidence>